<dbReference type="Proteomes" id="UP001595976">
    <property type="component" value="Unassembled WGS sequence"/>
</dbReference>
<dbReference type="GO" id="GO:0016787">
    <property type="term" value="F:hydrolase activity"/>
    <property type="evidence" value="ECO:0007669"/>
    <property type="project" value="UniProtKB-KW"/>
</dbReference>
<dbReference type="PANTHER" id="PTHR10655:SF17">
    <property type="entry name" value="LYSOPHOSPHOLIPASE-LIKE PROTEIN 1"/>
    <property type="match status" value="1"/>
</dbReference>
<dbReference type="Pfam" id="PF02230">
    <property type="entry name" value="Abhydrolase_2"/>
    <property type="match status" value="1"/>
</dbReference>
<dbReference type="InterPro" id="IPR003140">
    <property type="entry name" value="PLipase/COase/thioEstase"/>
</dbReference>
<proteinExistence type="inferred from homology"/>
<dbReference type="PANTHER" id="PTHR10655">
    <property type="entry name" value="LYSOPHOSPHOLIPASE-RELATED"/>
    <property type="match status" value="1"/>
</dbReference>
<feature type="domain" description="Phospholipase/carboxylesterase/thioesterase" evidence="3">
    <location>
        <begin position="3"/>
        <end position="197"/>
    </location>
</feature>
<keyword evidence="5" id="KW-1185">Reference proteome</keyword>
<reference evidence="5" key="1">
    <citation type="journal article" date="2019" name="Int. J. Syst. Evol. Microbiol.">
        <title>The Global Catalogue of Microorganisms (GCM) 10K type strain sequencing project: providing services to taxonomists for standard genome sequencing and annotation.</title>
        <authorList>
            <consortium name="The Broad Institute Genomics Platform"/>
            <consortium name="The Broad Institute Genome Sequencing Center for Infectious Disease"/>
            <person name="Wu L."/>
            <person name="Ma J."/>
        </authorList>
    </citation>
    <scope>NUCLEOTIDE SEQUENCE [LARGE SCALE GENOMIC DNA]</scope>
    <source>
        <strain evidence="5">CGMCC 1.15643</strain>
    </source>
</reference>
<accession>A0ABW0F5D1</accession>
<gene>
    <name evidence="4" type="ORF">ACFPK2_08650</name>
</gene>
<dbReference type="EMBL" id="JBHSLI010000003">
    <property type="protein sequence ID" value="MFC5293060.1"/>
    <property type="molecule type" value="Genomic_DNA"/>
</dbReference>
<evidence type="ECO:0000313" key="4">
    <source>
        <dbReference type="EMBL" id="MFC5293060.1"/>
    </source>
</evidence>
<evidence type="ECO:0000313" key="5">
    <source>
        <dbReference type="Proteomes" id="UP001595976"/>
    </source>
</evidence>
<keyword evidence="2 4" id="KW-0378">Hydrolase</keyword>
<sequence length="206" mass="21557">MSRSLVIFLHGVGSRGADLTPLGEAGRDVLTDTDFAAPDAPFAFDQASAGRQWFSIRGVTEENRPGRVAGTREAFDGTLRNIVAAHGLDGHPGRVALVGFSQGAIMALDALTSGRWPVAAVVAFSGRLASPEPLTPSPATRALLVHGDADPVMPPRESEVAARRLRNAGVEVRHHLLPGLGHTISGDGAALALTFLADAFRARSRS</sequence>
<evidence type="ECO:0000259" key="3">
    <source>
        <dbReference type="Pfam" id="PF02230"/>
    </source>
</evidence>
<evidence type="ECO:0000256" key="1">
    <source>
        <dbReference type="ARBA" id="ARBA00006499"/>
    </source>
</evidence>
<evidence type="ECO:0000256" key="2">
    <source>
        <dbReference type="ARBA" id="ARBA00022801"/>
    </source>
</evidence>
<name>A0ABW0F5D1_9HYPH</name>
<dbReference type="InterPro" id="IPR050565">
    <property type="entry name" value="LYPA1-2/EST-like"/>
</dbReference>
<dbReference type="SUPFAM" id="SSF53474">
    <property type="entry name" value="alpha/beta-Hydrolases"/>
    <property type="match status" value="1"/>
</dbReference>
<organism evidence="4 5">
    <name type="scientific">Bosea minatitlanensis</name>
    <dbReference type="NCBI Taxonomy" id="128782"/>
    <lineage>
        <taxon>Bacteria</taxon>
        <taxon>Pseudomonadati</taxon>
        <taxon>Pseudomonadota</taxon>
        <taxon>Alphaproteobacteria</taxon>
        <taxon>Hyphomicrobiales</taxon>
        <taxon>Boseaceae</taxon>
        <taxon>Bosea</taxon>
    </lineage>
</organism>
<protein>
    <submittedName>
        <fullName evidence="4">Alpha/beta hydrolase</fullName>
    </submittedName>
</protein>
<dbReference type="Gene3D" id="3.40.50.1820">
    <property type="entry name" value="alpha/beta hydrolase"/>
    <property type="match status" value="1"/>
</dbReference>
<dbReference type="RefSeq" id="WP_260348784.1">
    <property type="nucleotide sequence ID" value="NZ_JAOAOS010000006.1"/>
</dbReference>
<dbReference type="InterPro" id="IPR029058">
    <property type="entry name" value="AB_hydrolase_fold"/>
</dbReference>
<comment type="caution">
    <text evidence="4">The sequence shown here is derived from an EMBL/GenBank/DDBJ whole genome shotgun (WGS) entry which is preliminary data.</text>
</comment>
<comment type="similarity">
    <text evidence="1">Belongs to the AB hydrolase superfamily. AB hydrolase 2 family.</text>
</comment>